<organism evidence="1 2">
    <name type="scientific">Trichinella murrelli</name>
    <dbReference type="NCBI Taxonomy" id="144512"/>
    <lineage>
        <taxon>Eukaryota</taxon>
        <taxon>Metazoa</taxon>
        <taxon>Ecdysozoa</taxon>
        <taxon>Nematoda</taxon>
        <taxon>Enoplea</taxon>
        <taxon>Dorylaimia</taxon>
        <taxon>Trichinellida</taxon>
        <taxon>Trichinellidae</taxon>
        <taxon>Trichinella</taxon>
    </lineage>
</organism>
<evidence type="ECO:0000313" key="1">
    <source>
        <dbReference type="EMBL" id="KRX34749.1"/>
    </source>
</evidence>
<sequence length="79" mass="9390">MPSAYQGDYYPPPAFRPEIDSVEWLERLEDFFCISRVLLPYHGMIARYLLSDIVRRELYPTGQTRENSFEEFKKRLLGA</sequence>
<gene>
    <name evidence="1" type="ORF">T05_3654</name>
</gene>
<name>A0A0V0T6R9_9BILA</name>
<keyword evidence="2" id="KW-1185">Reference proteome</keyword>
<proteinExistence type="predicted"/>
<dbReference type="Proteomes" id="UP000055048">
    <property type="component" value="Unassembled WGS sequence"/>
</dbReference>
<reference evidence="1 2" key="1">
    <citation type="submission" date="2015-01" db="EMBL/GenBank/DDBJ databases">
        <title>Evolution of Trichinella species and genotypes.</title>
        <authorList>
            <person name="Korhonen P.K."/>
            <person name="Edoardo P."/>
            <person name="Giuseppe L.R."/>
            <person name="Gasser R.B."/>
        </authorList>
    </citation>
    <scope>NUCLEOTIDE SEQUENCE [LARGE SCALE GENOMIC DNA]</scope>
    <source>
        <strain evidence="1">ISS417</strain>
    </source>
</reference>
<dbReference type="EMBL" id="JYDJ01000519">
    <property type="protein sequence ID" value="KRX34749.1"/>
    <property type="molecule type" value="Genomic_DNA"/>
</dbReference>
<comment type="caution">
    <text evidence="1">The sequence shown here is derived from an EMBL/GenBank/DDBJ whole genome shotgun (WGS) entry which is preliminary data.</text>
</comment>
<dbReference type="OrthoDB" id="5930681at2759"/>
<evidence type="ECO:0000313" key="2">
    <source>
        <dbReference type="Proteomes" id="UP000055048"/>
    </source>
</evidence>
<accession>A0A0V0T6R9</accession>
<dbReference type="AlphaFoldDB" id="A0A0V0T6R9"/>
<protein>
    <submittedName>
        <fullName evidence="1">Uncharacterized protein</fullName>
    </submittedName>
</protein>